<evidence type="ECO:0000256" key="4">
    <source>
        <dbReference type="PROSITE-ProRule" id="PRU00510"/>
    </source>
</evidence>
<evidence type="ECO:0000313" key="7">
    <source>
        <dbReference type="EMBL" id="MDW0114979.1"/>
    </source>
</evidence>
<evidence type="ECO:0000256" key="1">
    <source>
        <dbReference type="ARBA" id="ARBA00022723"/>
    </source>
</evidence>
<evidence type="ECO:0000256" key="3">
    <source>
        <dbReference type="ARBA" id="ARBA00022833"/>
    </source>
</evidence>
<organism evidence="7 8">
    <name type="scientific">Sporosarcina saromensis</name>
    <dbReference type="NCBI Taxonomy" id="359365"/>
    <lineage>
        <taxon>Bacteria</taxon>
        <taxon>Bacillati</taxon>
        <taxon>Bacillota</taxon>
        <taxon>Bacilli</taxon>
        <taxon>Bacillales</taxon>
        <taxon>Caryophanaceae</taxon>
        <taxon>Sporosarcina</taxon>
    </lineage>
</organism>
<keyword evidence="2" id="KW-0863">Zinc-finger</keyword>
<name>A0ABU4GDB0_9BACL</name>
<comment type="caution">
    <text evidence="7">The sequence shown here is derived from an EMBL/GenBank/DDBJ whole genome shotgun (WGS) entry which is preliminary data.</text>
</comment>
<dbReference type="EMBL" id="JAUBDI010000026">
    <property type="protein sequence ID" value="MDW0114979.1"/>
    <property type="molecule type" value="Genomic_DNA"/>
</dbReference>
<dbReference type="SUPFAM" id="SSF57716">
    <property type="entry name" value="Glucocorticoid receptor-like (DNA-binding domain)"/>
    <property type="match status" value="1"/>
</dbReference>
<dbReference type="InterPro" id="IPR037187">
    <property type="entry name" value="DnaK_N"/>
</dbReference>
<proteinExistence type="predicted"/>
<dbReference type="Proteomes" id="UP001282284">
    <property type="component" value="Unassembled WGS sequence"/>
</dbReference>
<gene>
    <name evidence="7" type="ORF">QT711_17605</name>
</gene>
<dbReference type="Pfam" id="PF01258">
    <property type="entry name" value="zf-dskA_traR"/>
    <property type="match status" value="1"/>
</dbReference>
<accession>A0ABU4GDB0</accession>
<feature type="compositionally biased region" description="Basic and acidic residues" evidence="5">
    <location>
        <begin position="235"/>
        <end position="244"/>
    </location>
</feature>
<protein>
    <submittedName>
        <fullName evidence="7">TraR/DksA C4-type zinc finger protein</fullName>
    </submittedName>
</protein>
<feature type="region of interest" description="Disordered" evidence="5">
    <location>
        <begin position="145"/>
        <end position="171"/>
    </location>
</feature>
<dbReference type="SUPFAM" id="SSF109635">
    <property type="entry name" value="DnaK suppressor protein DksA, alpha-hairpin domain"/>
    <property type="match status" value="1"/>
</dbReference>
<dbReference type="RefSeq" id="WP_317946423.1">
    <property type="nucleotide sequence ID" value="NZ_JAUBDI010000026.1"/>
</dbReference>
<evidence type="ECO:0000256" key="5">
    <source>
        <dbReference type="SAM" id="MobiDB-lite"/>
    </source>
</evidence>
<feature type="compositionally biased region" description="Acidic residues" evidence="5">
    <location>
        <begin position="216"/>
        <end position="225"/>
    </location>
</feature>
<feature type="region of interest" description="Disordered" evidence="5">
    <location>
        <begin position="22"/>
        <end position="45"/>
    </location>
</feature>
<keyword evidence="1" id="KW-0479">Metal-binding</keyword>
<dbReference type="PANTHER" id="PTHR33823">
    <property type="entry name" value="RNA POLYMERASE-BINDING TRANSCRIPTION FACTOR DKSA-RELATED"/>
    <property type="match status" value="1"/>
</dbReference>
<dbReference type="PROSITE" id="PS51128">
    <property type="entry name" value="ZF_DKSA_2"/>
    <property type="match status" value="1"/>
</dbReference>
<dbReference type="PANTHER" id="PTHR33823:SF4">
    <property type="entry name" value="GENERAL STRESS PROTEIN 16O"/>
    <property type="match status" value="1"/>
</dbReference>
<keyword evidence="8" id="KW-1185">Reference proteome</keyword>
<feature type="region of interest" description="Disordered" evidence="5">
    <location>
        <begin position="203"/>
        <end position="244"/>
    </location>
</feature>
<evidence type="ECO:0000256" key="2">
    <source>
        <dbReference type="ARBA" id="ARBA00022771"/>
    </source>
</evidence>
<keyword evidence="3" id="KW-0862">Zinc</keyword>
<feature type="domain" description="Zinc finger DksA/TraR C4-type" evidence="6">
    <location>
        <begin position="85"/>
        <end position="113"/>
    </location>
</feature>
<dbReference type="InterPro" id="IPR000962">
    <property type="entry name" value="Znf_DskA_TraR"/>
</dbReference>
<reference evidence="7 8" key="1">
    <citation type="submission" date="2023-06" db="EMBL/GenBank/DDBJ databases">
        <title>Sporosarcina sp. nov., isolated from Korean traditional fermented seafood 'Jeotgal'.</title>
        <authorList>
            <person name="Yang A.I."/>
            <person name="Shin N.-R."/>
        </authorList>
    </citation>
    <scope>NUCLEOTIDE SEQUENCE [LARGE SCALE GENOMIC DNA]</scope>
    <source>
        <strain evidence="7 8">KCTC13119</strain>
    </source>
</reference>
<dbReference type="InterPro" id="IPR014240">
    <property type="entry name" value="YteA"/>
</dbReference>
<dbReference type="Gene3D" id="1.20.120.910">
    <property type="entry name" value="DksA, coiled-coil domain"/>
    <property type="match status" value="1"/>
</dbReference>
<evidence type="ECO:0000313" key="8">
    <source>
        <dbReference type="Proteomes" id="UP001282284"/>
    </source>
</evidence>
<sequence>MLTDHQKTSLREELLQLRTQLTKTEQETDIKQSSQNDVGELSMYDNHPGDMGTELYEREKDMAINVHAGDELEKIEHALEAMNEGTYGYCQECQTEIPYERLEAIPYTSYCYEHATERSIPEDRPVEDELLVMAKANSFADRREGIRRDSEDSFQEIAKSGTSETPSDFIGDHDDYNSLYDDEILDGAADQMEEFVSTDITGEKRGFVRSEKSEEYEQTLDDEGLESSMGNIPYHQKDSYLNER</sequence>
<feature type="zinc finger region" description="dksA C4-type" evidence="4">
    <location>
        <begin position="90"/>
        <end position="114"/>
    </location>
</feature>
<evidence type="ECO:0000259" key="6">
    <source>
        <dbReference type="Pfam" id="PF01258"/>
    </source>
</evidence>
<feature type="compositionally biased region" description="Basic and acidic residues" evidence="5">
    <location>
        <begin position="203"/>
        <end position="215"/>
    </location>
</feature>
<dbReference type="NCBIfam" id="TIGR02890">
    <property type="entry name" value="bacill_yteA"/>
    <property type="match status" value="1"/>
</dbReference>